<evidence type="ECO:0000313" key="3">
    <source>
        <dbReference type="EMBL" id="KAJ5727532.1"/>
    </source>
</evidence>
<accession>A0AAD6HMI8</accession>
<reference evidence="3" key="2">
    <citation type="submission" date="2023-01" db="EMBL/GenBank/DDBJ databases">
        <authorList>
            <person name="Petersen C."/>
        </authorList>
    </citation>
    <scope>NUCLEOTIDE SEQUENCE</scope>
    <source>
        <strain evidence="3">IBT 17514</strain>
    </source>
</reference>
<keyword evidence="2" id="KW-0472">Membrane</keyword>
<proteinExistence type="inferred from homology"/>
<evidence type="ECO:0000256" key="1">
    <source>
        <dbReference type="ARBA" id="ARBA00035112"/>
    </source>
</evidence>
<dbReference type="PANTHER" id="PTHR33365">
    <property type="entry name" value="YALI0B05434P"/>
    <property type="match status" value="1"/>
</dbReference>
<name>A0AAD6HMI8_9EURO</name>
<sequence length="281" mass="32769">MYSYQKVETIDDDENSTQVPVLANRTERVQSWATRILALIVVVLSLMLAWGWHCYQELYKSVAGEHVESWKIMAAQKSPYTGLTFDTQIPYSHHTEYTSHNKTHADEMWESLSIDPMVIAPTKEWAKEKGLTESWAFPWDSNRQIYFIKVFHQLHCLKVMRRTYHQLWAGEEASIPSDHIEHCLDSLRQDLMCKADDTPMPSLKLYNGGGEGQAMQCKDFDKLVAWTQAPERNACYKRLTDYQVIVHSVERYAFCPRGSEHYDAMENYFQKHGHYADPFSE</sequence>
<dbReference type="Proteomes" id="UP001215712">
    <property type="component" value="Unassembled WGS sequence"/>
</dbReference>
<feature type="transmembrane region" description="Helical" evidence="2">
    <location>
        <begin position="32"/>
        <end position="52"/>
    </location>
</feature>
<dbReference type="AlphaFoldDB" id="A0AAD6HMI8"/>
<keyword evidence="4" id="KW-1185">Reference proteome</keyword>
<gene>
    <name evidence="3" type="ORF">N7493_005352</name>
</gene>
<evidence type="ECO:0000256" key="2">
    <source>
        <dbReference type="SAM" id="Phobius"/>
    </source>
</evidence>
<organism evidence="3 4">
    <name type="scientific">Penicillium malachiteum</name>
    <dbReference type="NCBI Taxonomy" id="1324776"/>
    <lineage>
        <taxon>Eukaryota</taxon>
        <taxon>Fungi</taxon>
        <taxon>Dikarya</taxon>
        <taxon>Ascomycota</taxon>
        <taxon>Pezizomycotina</taxon>
        <taxon>Eurotiomycetes</taxon>
        <taxon>Eurotiomycetidae</taxon>
        <taxon>Eurotiales</taxon>
        <taxon>Aspergillaceae</taxon>
        <taxon>Penicillium</taxon>
    </lineage>
</organism>
<keyword evidence="2" id="KW-1133">Transmembrane helix</keyword>
<dbReference type="GO" id="GO:0043386">
    <property type="term" value="P:mycotoxin biosynthetic process"/>
    <property type="evidence" value="ECO:0007669"/>
    <property type="project" value="InterPro"/>
</dbReference>
<comment type="similarity">
    <text evidence="1">Belongs to the ustYa family.</text>
</comment>
<dbReference type="EMBL" id="JAQJAN010000006">
    <property type="protein sequence ID" value="KAJ5727532.1"/>
    <property type="molecule type" value="Genomic_DNA"/>
</dbReference>
<protein>
    <recommendedName>
        <fullName evidence="5">Cyclochlorotine biosynthesis protein O</fullName>
    </recommendedName>
</protein>
<evidence type="ECO:0000313" key="4">
    <source>
        <dbReference type="Proteomes" id="UP001215712"/>
    </source>
</evidence>
<dbReference type="InterPro" id="IPR021765">
    <property type="entry name" value="UstYa-like"/>
</dbReference>
<comment type="caution">
    <text evidence="3">The sequence shown here is derived from an EMBL/GenBank/DDBJ whole genome shotgun (WGS) entry which is preliminary data.</text>
</comment>
<dbReference type="PANTHER" id="PTHR33365:SF6">
    <property type="entry name" value="OXIDASE USTYA"/>
    <property type="match status" value="1"/>
</dbReference>
<keyword evidence="2" id="KW-0812">Transmembrane</keyword>
<dbReference type="Pfam" id="PF11807">
    <property type="entry name" value="UstYa"/>
    <property type="match status" value="1"/>
</dbReference>
<evidence type="ECO:0008006" key="5">
    <source>
        <dbReference type="Google" id="ProtNLM"/>
    </source>
</evidence>
<reference evidence="3" key="1">
    <citation type="journal article" date="2023" name="IMA Fungus">
        <title>Comparative genomic study of the Penicillium genus elucidates a diverse pangenome and 15 lateral gene transfer events.</title>
        <authorList>
            <person name="Petersen C."/>
            <person name="Sorensen T."/>
            <person name="Nielsen M.R."/>
            <person name="Sondergaard T.E."/>
            <person name="Sorensen J.L."/>
            <person name="Fitzpatrick D.A."/>
            <person name="Frisvad J.C."/>
            <person name="Nielsen K.L."/>
        </authorList>
    </citation>
    <scope>NUCLEOTIDE SEQUENCE</scope>
    <source>
        <strain evidence="3">IBT 17514</strain>
    </source>
</reference>